<dbReference type="InterPro" id="IPR013538">
    <property type="entry name" value="ASHA1/2-like_C"/>
</dbReference>
<protein>
    <submittedName>
        <fullName evidence="3">SRPBCC family protein</fullName>
    </submittedName>
</protein>
<sequence>MENITIKTTINAPIEKVWKYFTEPEFIKQWNNASPDWHTPAASNDLTVGGKFSYTMAAKDDSFSFDFEGIYDDVQENKLISYTIADGRKVEVIFETNDDMVEITETFEAENQNPIEMQRGGWQAILDNFKKLVESSK</sequence>
<proteinExistence type="inferred from homology"/>
<name>A0ABW9JD09_9SPHI</name>
<comment type="caution">
    <text evidence="3">The sequence shown here is derived from an EMBL/GenBank/DDBJ whole genome shotgun (WGS) entry which is preliminary data.</text>
</comment>
<gene>
    <name evidence="3" type="ORF">E6A44_015615</name>
</gene>
<evidence type="ECO:0000313" key="4">
    <source>
        <dbReference type="Proteomes" id="UP001517247"/>
    </source>
</evidence>
<dbReference type="SUPFAM" id="SSF55961">
    <property type="entry name" value="Bet v1-like"/>
    <property type="match status" value="1"/>
</dbReference>
<evidence type="ECO:0000259" key="2">
    <source>
        <dbReference type="Pfam" id="PF08327"/>
    </source>
</evidence>
<feature type="domain" description="Activator of Hsp90 ATPase homologue 1/2-like C-terminal" evidence="2">
    <location>
        <begin position="11"/>
        <end position="134"/>
    </location>
</feature>
<accession>A0ABW9JD09</accession>
<dbReference type="EMBL" id="SSHJ02000008">
    <property type="protein sequence ID" value="MFN0257016.1"/>
    <property type="molecule type" value="Genomic_DNA"/>
</dbReference>
<reference evidence="3 4" key="1">
    <citation type="submission" date="2024-12" db="EMBL/GenBank/DDBJ databases">
        <authorList>
            <person name="Hu S."/>
        </authorList>
    </citation>
    <scope>NUCLEOTIDE SEQUENCE [LARGE SCALE GENOMIC DNA]</scope>
    <source>
        <strain evidence="3 4">THG-T11</strain>
    </source>
</reference>
<dbReference type="Proteomes" id="UP001517247">
    <property type="component" value="Unassembled WGS sequence"/>
</dbReference>
<dbReference type="CDD" id="cd08897">
    <property type="entry name" value="SRPBCC_CalC_Aha1-like_4"/>
    <property type="match status" value="1"/>
</dbReference>
<dbReference type="InterPro" id="IPR023393">
    <property type="entry name" value="START-like_dom_sf"/>
</dbReference>
<evidence type="ECO:0000256" key="1">
    <source>
        <dbReference type="ARBA" id="ARBA00006817"/>
    </source>
</evidence>
<evidence type="ECO:0000313" key="3">
    <source>
        <dbReference type="EMBL" id="MFN0257016.1"/>
    </source>
</evidence>
<dbReference type="Pfam" id="PF08327">
    <property type="entry name" value="AHSA1"/>
    <property type="match status" value="1"/>
</dbReference>
<comment type="similarity">
    <text evidence="1">Belongs to the AHA1 family.</text>
</comment>
<keyword evidence="4" id="KW-1185">Reference proteome</keyword>
<dbReference type="Gene3D" id="3.30.530.20">
    <property type="match status" value="1"/>
</dbReference>
<dbReference type="RefSeq" id="WP_138724099.1">
    <property type="nucleotide sequence ID" value="NZ_SSHJ02000008.1"/>
</dbReference>
<organism evidence="3 4">
    <name type="scientific">Pedobacter ureilyticus</name>
    <dbReference type="NCBI Taxonomy" id="1393051"/>
    <lineage>
        <taxon>Bacteria</taxon>
        <taxon>Pseudomonadati</taxon>
        <taxon>Bacteroidota</taxon>
        <taxon>Sphingobacteriia</taxon>
        <taxon>Sphingobacteriales</taxon>
        <taxon>Sphingobacteriaceae</taxon>
        <taxon>Pedobacter</taxon>
    </lineage>
</organism>